<dbReference type="EMBL" id="AP009153">
    <property type="protein sequence ID" value="BAH38810.1"/>
    <property type="molecule type" value="Genomic_DNA"/>
</dbReference>
<accession>C1A3Y5</accession>
<dbReference type="AlphaFoldDB" id="C1A3Y5"/>
<gene>
    <name evidence="1" type="ordered locus">GAU_1768</name>
</gene>
<dbReference type="KEGG" id="gau:GAU_1768"/>
<organism evidence="1 2">
    <name type="scientific">Gemmatimonas aurantiaca (strain DSM 14586 / JCM 11422 / NBRC 100505 / T-27)</name>
    <dbReference type="NCBI Taxonomy" id="379066"/>
    <lineage>
        <taxon>Bacteria</taxon>
        <taxon>Pseudomonadati</taxon>
        <taxon>Gemmatimonadota</taxon>
        <taxon>Gemmatimonadia</taxon>
        <taxon>Gemmatimonadales</taxon>
        <taxon>Gemmatimonadaceae</taxon>
        <taxon>Gemmatimonas</taxon>
    </lineage>
</organism>
<protein>
    <submittedName>
        <fullName evidence="1">Uncharacterized protein</fullName>
    </submittedName>
</protein>
<name>C1A3Y5_GEMAT</name>
<dbReference type="OrthoDB" id="7903015at2"/>
<keyword evidence="2" id="KW-1185">Reference proteome</keyword>
<reference evidence="2" key="1">
    <citation type="submission" date="2006-03" db="EMBL/GenBank/DDBJ databases">
        <title>Complete genome sequence of Gemmatimonas aurantiaca T-27 that represents a novel phylum Gemmatimonadetes.</title>
        <authorList>
            <person name="Takasaki K."/>
            <person name="Ichikawa N."/>
            <person name="Miura H."/>
            <person name="Matsushita S."/>
            <person name="Watanabe Y."/>
            <person name="Oguchi A."/>
            <person name="Ankai A."/>
            <person name="Yashiro I."/>
            <person name="Takahashi M."/>
            <person name="Terui Y."/>
            <person name="Fukui S."/>
            <person name="Yokoyama H."/>
            <person name="Tanikawa S."/>
            <person name="Hanada S."/>
            <person name="Kamagata Y."/>
            <person name="Fujita N."/>
        </authorList>
    </citation>
    <scope>NUCLEOTIDE SEQUENCE [LARGE SCALE GENOMIC DNA]</scope>
    <source>
        <strain evidence="2">T-27 / DSM 14586 / JCM 11422 / NBRC 100505</strain>
    </source>
</reference>
<dbReference type="Proteomes" id="UP000002209">
    <property type="component" value="Chromosome"/>
</dbReference>
<dbReference type="HOGENOM" id="CLU_1872453_0_0_0"/>
<sequence length="151" mass="16169">MSTNGLSIRGVTLRGLALAAVVVGCGRGRVESTPSQAPMARIPRNAPRFEIDSVTDSTALFRVEEARWLQPGLSGYAVDPRQRDALVARVRVVSSDGARATVQVTSQVSLVKRDHVLLIVEPARPWWRRPTFWSGAGLGALLGAGTAVVAR</sequence>
<proteinExistence type="predicted"/>
<evidence type="ECO:0000313" key="2">
    <source>
        <dbReference type="Proteomes" id="UP000002209"/>
    </source>
</evidence>
<dbReference type="STRING" id="379066.GAU_1768"/>
<dbReference type="eggNOG" id="ENOG502ZQU0">
    <property type="taxonomic scope" value="Bacteria"/>
</dbReference>
<evidence type="ECO:0000313" key="1">
    <source>
        <dbReference type="EMBL" id="BAH38810.1"/>
    </source>
</evidence>